<accession>A0A1T5HTQ4</accession>
<evidence type="ECO:0008006" key="3">
    <source>
        <dbReference type="Google" id="ProtNLM"/>
    </source>
</evidence>
<organism evidence="1 2">
    <name type="scientific">Alkalitalea saponilacus</name>
    <dbReference type="NCBI Taxonomy" id="889453"/>
    <lineage>
        <taxon>Bacteria</taxon>
        <taxon>Pseudomonadati</taxon>
        <taxon>Bacteroidota</taxon>
        <taxon>Bacteroidia</taxon>
        <taxon>Marinilabiliales</taxon>
        <taxon>Marinilabiliaceae</taxon>
        <taxon>Alkalitalea</taxon>
    </lineage>
</organism>
<protein>
    <recommendedName>
        <fullName evidence="3">HTH domain-containing protein</fullName>
    </recommendedName>
</protein>
<dbReference type="RefSeq" id="WP_079559009.1">
    <property type="nucleotide sequence ID" value="NZ_CP021904.1"/>
</dbReference>
<dbReference type="EMBL" id="FUYV01000027">
    <property type="protein sequence ID" value="SKC24059.1"/>
    <property type="molecule type" value="Genomic_DNA"/>
</dbReference>
<evidence type="ECO:0000313" key="1">
    <source>
        <dbReference type="EMBL" id="SKC24059.1"/>
    </source>
</evidence>
<keyword evidence="2" id="KW-1185">Reference proteome</keyword>
<dbReference type="Proteomes" id="UP000191055">
    <property type="component" value="Unassembled WGS sequence"/>
</dbReference>
<dbReference type="AlphaFoldDB" id="A0A1T5HTQ4"/>
<dbReference type="STRING" id="889453.SAMN03080601_03351"/>
<sequence length="110" mass="13200">MNFIKQIERFQMINKLIREQRTGSPVEFASRLGISRRQLYAHFEELKLLGLEVSYSRKINSFYFNNRKHLKIEFNLEVLENEEKNKTFGGKCINLLQCFFYARNDHHLAV</sequence>
<name>A0A1T5HTQ4_9BACT</name>
<gene>
    <name evidence="1" type="ORF">SAMN03080601_03351</name>
</gene>
<evidence type="ECO:0000313" key="2">
    <source>
        <dbReference type="Proteomes" id="UP000191055"/>
    </source>
</evidence>
<proteinExistence type="predicted"/>
<reference evidence="1 2" key="1">
    <citation type="submission" date="2017-02" db="EMBL/GenBank/DDBJ databases">
        <authorList>
            <person name="Peterson S.W."/>
        </authorList>
    </citation>
    <scope>NUCLEOTIDE SEQUENCE [LARGE SCALE GENOMIC DNA]</scope>
    <source>
        <strain evidence="1 2">DSM 24412</strain>
    </source>
</reference>